<dbReference type="VEuPathDB" id="FungiDB:H257_03472"/>
<dbReference type="Proteomes" id="UP000469452">
    <property type="component" value="Unassembled WGS sequence"/>
</dbReference>
<sequence length="288" mass="31773">MQRERLTVEFPENFRCHITTKVGKPLGKSRTSVGKPTELTVASDTTFGVVSALVVDNVSAAIADYHADASNAKLLWDSQVPTEVYVKVAANTTQDKYTKVTLVNYNDVLRQVWDNASKVRNAQASFTLQLFIYVEKDISTAIRRATSNNLVTAAARVAGYIEDQSLALGPLQTEYATVVTARLPPSAPVEIPTNATMQQLGHIDVMAARHADERRHEMNSQTTETYCRVRVRFGTMASAPVDCFLLVEDLRSILGIPPFDLTPSYREPFVGEVVGPSVNMDDIDHINL</sequence>
<name>A0A6A4ZFA9_APHAT</name>
<comment type="caution">
    <text evidence="1">The sequence shown here is derived from an EMBL/GenBank/DDBJ whole genome shotgun (WGS) entry which is preliminary data.</text>
</comment>
<evidence type="ECO:0000313" key="2">
    <source>
        <dbReference type="Proteomes" id="UP000469452"/>
    </source>
</evidence>
<organism evidence="1 2">
    <name type="scientific">Aphanomyces astaci</name>
    <name type="common">Crayfish plague agent</name>
    <dbReference type="NCBI Taxonomy" id="112090"/>
    <lineage>
        <taxon>Eukaryota</taxon>
        <taxon>Sar</taxon>
        <taxon>Stramenopiles</taxon>
        <taxon>Oomycota</taxon>
        <taxon>Saprolegniomycetes</taxon>
        <taxon>Saprolegniales</taxon>
        <taxon>Verrucalvaceae</taxon>
        <taxon>Aphanomyces</taxon>
    </lineage>
</organism>
<protein>
    <submittedName>
        <fullName evidence="1">Uncharacterized protein</fullName>
    </submittedName>
</protein>
<evidence type="ECO:0000313" key="1">
    <source>
        <dbReference type="EMBL" id="KAF0706317.1"/>
    </source>
</evidence>
<dbReference type="EMBL" id="VJMI01019819">
    <property type="protein sequence ID" value="KAF0706317.1"/>
    <property type="molecule type" value="Genomic_DNA"/>
</dbReference>
<dbReference type="AlphaFoldDB" id="A0A6A4ZFA9"/>
<reference evidence="1 2" key="1">
    <citation type="submission" date="2019-06" db="EMBL/GenBank/DDBJ databases">
        <title>Genomics analysis of Aphanomyces spp. identifies a new class of oomycete effector associated with host adaptation.</title>
        <authorList>
            <person name="Gaulin E."/>
        </authorList>
    </citation>
    <scope>NUCLEOTIDE SEQUENCE [LARGE SCALE GENOMIC DNA]</scope>
    <source>
        <strain evidence="1 2">E</strain>
    </source>
</reference>
<accession>A0A6A4ZFA9</accession>
<gene>
    <name evidence="1" type="ORF">AaE_014176</name>
</gene>
<proteinExistence type="predicted"/>